<dbReference type="Proteomes" id="UP001623661">
    <property type="component" value="Unassembled WGS sequence"/>
</dbReference>
<keyword evidence="3" id="KW-0378">Hydrolase</keyword>
<dbReference type="PROSITE" id="PS51935">
    <property type="entry name" value="NLPC_P60"/>
    <property type="match status" value="1"/>
</dbReference>
<evidence type="ECO:0000256" key="3">
    <source>
        <dbReference type="ARBA" id="ARBA00022801"/>
    </source>
</evidence>
<dbReference type="Gene3D" id="3.40.50.12090">
    <property type="match status" value="2"/>
</dbReference>
<feature type="chain" id="PRO_5046442037" evidence="5">
    <location>
        <begin position="29"/>
        <end position="624"/>
    </location>
</feature>
<evidence type="ECO:0000256" key="1">
    <source>
        <dbReference type="ARBA" id="ARBA00007074"/>
    </source>
</evidence>
<name>A0ABW8TUH4_9CLOT</name>
<dbReference type="PANTHER" id="PTHR30032:SF8">
    <property type="entry name" value="GERMINATION-SPECIFIC N-ACETYLMURAMOYL-L-ALANINE AMIDASE"/>
    <property type="match status" value="1"/>
</dbReference>
<dbReference type="Pfam" id="PF04122">
    <property type="entry name" value="CW_binding_2"/>
    <property type="match status" value="3"/>
</dbReference>
<dbReference type="Pfam" id="PF02368">
    <property type="entry name" value="Big_2"/>
    <property type="match status" value="2"/>
</dbReference>
<dbReference type="InterPro" id="IPR007253">
    <property type="entry name" value="Cell_wall-bd_2"/>
</dbReference>
<feature type="signal peptide" evidence="5">
    <location>
        <begin position="1"/>
        <end position="28"/>
    </location>
</feature>
<feature type="domain" description="NlpC/P60" evidence="6">
    <location>
        <begin position="506"/>
        <end position="624"/>
    </location>
</feature>
<evidence type="ECO:0000313" key="7">
    <source>
        <dbReference type="EMBL" id="MFL0268873.1"/>
    </source>
</evidence>
<proteinExistence type="inferred from homology"/>
<evidence type="ECO:0000256" key="4">
    <source>
        <dbReference type="ARBA" id="ARBA00022807"/>
    </source>
</evidence>
<dbReference type="SUPFAM" id="SSF49373">
    <property type="entry name" value="Invasin/intimin cell-adhesion fragments"/>
    <property type="match status" value="2"/>
</dbReference>
<sequence length="624" mass="64713">MLKNKRIFSVILSASLLCGVLSVAPVFAQEANTGTTRLSGNNRYETALAISKSGWMQANTVIIATGADYPDALSAAPFAKVNDAPILLTEKGALSSDTITEIQRLKATNAILVGGTGVISTNVENQLKNIGVNFTRIGGINRYETSKLVAEKLGTSNGIIVATGLDFPDALSIAPIAGIKSMPILLSPKDGLDPSVAAFIKDKSIPVSYIVGGTGVLGDKVASSVPNSKRLGGKNRYETNQIINNQFVGSLSFGTAFLATGNDFPDALSGSALAAKNNASIILSDKNSMTDETLNFIKSEGVMNVSILGGTGAISNSVQDVITNTINNNIVNPSAVSLNKTTNTLTVGATDTLIATISPSNATNKNVQWSTSNSNVATVDAAGKVTAIAAGTATITVTTVSGNKTASCNITVENPVINVSSVSLNETSSTHTVGNTDTLIASVLPSNATNKNVQWSTSNSNVATVDAAGKVTAIGAGTATITATTVDGNKTASCNITVQNPVINPSVPANMVISYAYNFLGTPYLWGGNSPNGFDASGFVQYIFAHFNITVGRTIYDQVKVGNEISRENLLPGDIVFFGSLTAPVHVGIYLGNNTFINSPHTGDVVKISPMTRTDYATARRVIN</sequence>
<organism evidence="7 8">
    <name type="scientific">Candidatus Clostridium radicumherbarum</name>
    <dbReference type="NCBI Taxonomy" id="3381662"/>
    <lineage>
        <taxon>Bacteria</taxon>
        <taxon>Bacillati</taxon>
        <taxon>Bacillota</taxon>
        <taxon>Clostridia</taxon>
        <taxon>Eubacteriales</taxon>
        <taxon>Clostridiaceae</taxon>
        <taxon>Clostridium</taxon>
    </lineage>
</organism>
<reference evidence="7 8" key="1">
    <citation type="submission" date="2024-11" db="EMBL/GenBank/DDBJ databases">
        <authorList>
            <person name="Heng Y.C."/>
            <person name="Lim A.C.H."/>
            <person name="Lee J.K.Y."/>
            <person name="Kittelmann S."/>
        </authorList>
    </citation>
    <scope>NUCLEOTIDE SEQUENCE [LARGE SCALE GENOMIC DNA]</scope>
    <source>
        <strain evidence="7 8">WILCCON 0202</strain>
    </source>
</reference>
<dbReference type="InterPro" id="IPR003343">
    <property type="entry name" value="Big_2"/>
</dbReference>
<dbReference type="Pfam" id="PF00877">
    <property type="entry name" value="NLPC_P60"/>
    <property type="match status" value="1"/>
</dbReference>
<keyword evidence="5" id="KW-0732">Signal</keyword>
<dbReference type="PANTHER" id="PTHR30032">
    <property type="entry name" value="N-ACETYLMURAMOYL-L-ALANINE AMIDASE-RELATED"/>
    <property type="match status" value="1"/>
</dbReference>
<keyword evidence="4" id="KW-0788">Thiol protease</keyword>
<dbReference type="Gene3D" id="2.60.40.1080">
    <property type="match status" value="2"/>
</dbReference>
<evidence type="ECO:0000259" key="6">
    <source>
        <dbReference type="PROSITE" id="PS51935"/>
    </source>
</evidence>
<dbReference type="RefSeq" id="WP_406765494.1">
    <property type="nucleotide sequence ID" value="NZ_JBJHZY010000002.1"/>
</dbReference>
<protein>
    <submittedName>
        <fullName evidence="7">Cell wall-binding repeat-containing protein</fullName>
    </submittedName>
</protein>
<evidence type="ECO:0000313" key="8">
    <source>
        <dbReference type="Proteomes" id="UP001623661"/>
    </source>
</evidence>
<dbReference type="SUPFAM" id="SSF54001">
    <property type="entry name" value="Cysteine proteinases"/>
    <property type="match status" value="1"/>
</dbReference>
<dbReference type="InterPro" id="IPR008964">
    <property type="entry name" value="Invasin/intimin_cell_adhesion"/>
</dbReference>
<evidence type="ECO:0000256" key="5">
    <source>
        <dbReference type="SAM" id="SignalP"/>
    </source>
</evidence>
<dbReference type="EMBL" id="JBJHZY010000002">
    <property type="protein sequence ID" value="MFL0268873.1"/>
    <property type="molecule type" value="Genomic_DNA"/>
</dbReference>
<keyword evidence="8" id="KW-1185">Reference proteome</keyword>
<evidence type="ECO:0000256" key="2">
    <source>
        <dbReference type="ARBA" id="ARBA00022670"/>
    </source>
</evidence>
<comment type="caution">
    <text evidence="7">The sequence shown here is derived from an EMBL/GenBank/DDBJ whole genome shotgun (WGS) entry which is preliminary data.</text>
</comment>
<dbReference type="SMART" id="SM00635">
    <property type="entry name" value="BID_2"/>
    <property type="match status" value="2"/>
</dbReference>
<accession>A0ABW8TUH4</accession>
<dbReference type="InterPro" id="IPR038765">
    <property type="entry name" value="Papain-like_cys_pep_sf"/>
</dbReference>
<gene>
    <name evidence="7" type="ORF">ACJDUH_12295</name>
</gene>
<keyword evidence="2" id="KW-0645">Protease</keyword>
<dbReference type="InterPro" id="IPR051922">
    <property type="entry name" value="Bact_Sporulation_Assoc"/>
</dbReference>
<dbReference type="Gene3D" id="3.90.1720.10">
    <property type="entry name" value="endopeptidase domain like (from Nostoc punctiforme)"/>
    <property type="match status" value="1"/>
</dbReference>
<comment type="similarity">
    <text evidence="1">Belongs to the peptidase C40 family.</text>
</comment>
<dbReference type="InterPro" id="IPR000064">
    <property type="entry name" value="NLP_P60_dom"/>
</dbReference>